<comment type="caution">
    <text evidence="2">The sequence shown here is derived from an EMBL/GenBank/DDBJ whole genome shotgun (WGS) entry which is preliminary data.</text>
</comment>
<evidence type="ECO:0000313" key="2">
    <source>
        <dbReference type="EMBL" id="GAA5099150.1"/>
    </source>
</evidence>
<keyword evidence="3" id="KW-1185">Reference proteome</keyword>
<accession>A0ABP9MTE0</accession>
<dbReference type="Gene3D" id="3.40.50.300">
    <property type="entry name" value="P-loop containing nucleotide triphosphate hydrolases"/>
    <property type="match status" value="1"/>
</dbReference>
<dbReference type="EMBL" id="BAABKE010000004">
    <property type="protein sequence ID" value="GAA5099150.1"/>
    <property type="molecule type" value="Genomic_DNA"/>
</dbReference>
<dbReference type="SUPFAM" id="SSF52540">
    <property type="entry name" value="P-loop containing nucleoside triphosphate hydrolases"/>
    <property type="match status" value="1"/>
</dbReference>
<feature type="domain" description="KAP NTPase" evidence="1">
    <location>
        <begin position="21"/>
        <end position="328"/>
    </location>
</feature>
<organism evidence="2 3">
    <name type="scientific">Wohlfahrtiimonas larvae</name>
    <dbReference type="NCBI Taxonomy" id="1157986"/>
    <lineage>
        <taxon>Bacteria</taxon>
        <taxon>Pseudomonadati</taxon>
        <taxon>Pseudomonadota</taxon>
        <taxon>Gammaproteobacteria</taxon>
        <taxon>Cardiobacteriales</taxon>
        <taxon>Ignatzschineriaceae</taxon>
        <taxon>Wohlfahrtiimonas</taxon>
    </lineage>
</organism>
<sequence>MYNVDSDKKFSYRDEYERMYIANNIYQSIHGNSFYSPCLLDGQWGSGKTEFCYKLWHYIIEKNSIKTSENVNEKFILTPVYINVFNAERINNPFLTLMGGLVGSINGGEVIPASLTETAYKILFTEVSLQPIGAAAVKDAATFLLSKIKDYVPTISGEITKQINDGLSKDVSSNIFNNAFEEVNKLDSDYKKFSTELKAFATTNHPILFIVDELDRCKPDFAIQFLECIKHFFNVENVYFLLSCNVNQLLASIEHLYGSKIDSENYLNKFFKDKIPLKNNHKNIQANRAILTNNRENLNFFQDIHMPDYIEYIFITTTLRQQENIINKYQQIQKEHLNTCIGTSGNKNLSHLIIFSIAYSIIMNNITNLQEFKGDGIFKAMASNYNKNMNINLRGSFNGTDYFGNAFRDVEHLVEKIFHQYT</sequence>
<name>A0ABP9MTE0_9GAMM</name>
<dbReference type="Pfam" id="PF07693">
    <property type="entry name" value="KAP_NTPase"/>
    <property type="match status" value="1"/>
</dbReference>
<dbReference type="Proteomes" id="UP001500631">
    <property type="component" value="Unassembled WGS sequence"/>
</dbReference>
<dbReference type="RefSeq" id="WP_077925323.1">
    <property type="nucleotide sequence ID" value="NZ_BAABKE010000004.1"/>
</dbReference>
<proteinExistence type="predicted"/>
<reference evidence="3" key="1">
    <citation type="journal article" date="2019" name="Int. J. Syst. Evol. Microbiol.">
        <title>The Global Catalogue of Microorganisms (GCM) 10K type strain sequencing project: providing services to taxonomists for standard genome sequencing and annotation.</title>
        <authorList>
            <consortium name="The Broad Institute Genomics Platform"/>
            <consortium name="The Broad Institute Genome Sequencing Center for Infectious Disease"/>
            <person name="Wu L."/>
            <person name="Ma J."/>
        </authorList>
    </citation>
    <scope>NUCLEOTIDE SEQUENCE [LARGE SCALE GENOMIC DNA]</scope>
    <source>
        <strain evidence="3">JCM 18424</strain>
    </source>
</reference>
<evidence type="ECO:0000313" key="3">
    <source>
        <dbReference type="Proteomes" id="UP001500631"/>
    </source>
</evidence>
<dbReference type="InterPro" id="IPR027417">
    <property type="entry name" value="P-loop_NTPase"/>
</dbReference>
<dbReference type="InterPro" id="IPR011646">
    <property type="entry name" value="KAP_P-loop"/>
</dbReference>
<evidence type="ECO:0000259" key="1">
    <source>
        <dbReference type="Pfam" id="PF07693"/>
    </source>
</evidence>
<gene>
    <name evidence="2" type="ORF">GCM10023338_12350</name>
</gene>
<protein>
    <recommendedName>
        <fullName evidence="1">KAP NTPase domain-containing protein</fullName>
    </recommendedName>
</protein>